<feature type="domain" description="RH2" evidence="8">
    <location>
        <begin position="447"/>
        <end position="517"/>
    </location>
</feature>
<evidence type="ECO:0000256" key="4">
    <source>
        <dbReference type="ARBA" id="ARBA00023054"/>
    </source>
</evidence>
<feature type="coiled-coil region" evidence="5">
    <location>
        <begin position="376"/>
        <end position="438"/>
    </location>
</feature>
<dbReference type="GO" id="GO:0016192">
    <property type="term" value="P:vesicle-mediated transport"/>
    <property type="evidence" value="ECO:0007669"/>
    <property type="project" value="TreeGrafter"/>
</dbReference>
<name>A0A060Y3H6_ONCMY</name>
<dbReference type="GO" id="GO:0005078">
    <property type="term" value="F:MAP-kinase scaffold activity"/>
    <property type="evidence" value="ECO:0007669"/>
    <property type="project" value="InterPro"/>
</dbReference>
<sequence>MECGESILCGSGELDLDPDIVSEEAGKLYSELQTVIETHGVGVVESLVPILVWVLEGLASCRAQLREREEEAEREKGERDELLERYQSEKLLRRESQERYLELDDQIEQERRTMREERRRERGGKKNWRRRPESRLTNVMVALEEQRAGLGRELNTLKHTHNKLVLSYKDLLERKRDLEREGSPLSNHVRSKNSQSTQGQSESCVSGQELTDQRPETPPCSVLLEEPVTKDDRVIDIVVKPDRDASFINDIISSTPELAKFHGLMNASTPVRADAKEPIRDKTSMGEEIKEVEEKEGEKKEEEEKKEEGAKQEKEDEEEDMDSLEWELRNTESVFSELSELSQEYIESVDQGASVRGSTDQFEEILSQYEELKHTHELVNAARKALISRVEELTNERSALKVEVTSCQETVTRLEGRMKEMEEETKRLRKELEANQSDDDSSLPISLRRFSRSEMSRVVMEKNQYKERLFELQEAVRRSQTIRATQEERITERERTSVWRRFNRLFGLNKNPLVPSAALALTLPTSPSLTHSPMGSPRQLAVSTTQTVGASPATALSPRVRRRELYRDIRSHVWGTLGKRQVHGWSMPLSHTQDSSEPTPEPKDVPVLVQLRLMDQRDSTAKLNCAVAVTPEISGETTCAVWVVSGPASSSDVTVINPARSNTVLDQFSLPPTSPALCICAVPPTGETSGTVWIGTQEGSVLVHSASTARRRCLQSISLSEGVHSLTYSQGHVIAGLANGTLAFFSHNPGLGQVTVRIRSDCCQDQVPVMIRSGYCQDQIRLLSGSGSCHDQVRFQSGSTVAQVRLLSGSGQATVRIRSGYCQVPVSIRSGYCQHRVRLLSGSGQDQIRLLSGLDRAIRLLSGSGQATVRIRSGNQATVSIRSGSCQDQVRLLSGSDQVPVWITLLSGSGYCQDQATVRIRSGCCHDQVRLLTVRIRSAYCQDQVRLLSGSVQDPVRLLSGSVSGSGQVTFRIRSCGWDLQSHEVLPLGSTPLQPIRCCLAKGVYLWVGYWNRVHVVDVENRKVEQTLTVSERSEQQVRFLCAAGSGVWTSCRLDPTLRLFDWSTGRLLQDVDLTPLVTKTLGPAFLSLSPLQISSLTVISGRLWVGTGSGAIFSIPVSLSSESASIPYCSLAAAQLCYHGHRQAVKFIIAAPGENLLSLFIHSLLCNNAVILHSSTIGGGAVTLVSTSQLILSGGEGYINFRIGELRTSRGCH</sequence>
<dbReference type="FunFam" id="1.20.5.1000:FF:000001">
    <property type="entry name" value="C-Jun-amino-terminal kinase-interacting protein 3 isoform X2"/>
    <property type="match status" value="1"/>
</dbReference>
<feature type="compositionally biased region" description="Basic and acidic residues" evidence="6">
    <location>
        <begin position="111"/>
        <end position="120"/>
    </location>
</feature>
<feature type="region of interest" description="Disordered" evidence="6">
    <location>
        <begin position="179"/>
        <end position="222"/>
    </location>
</feature>
<feature type="compositionally biased region" description="Polar residues" evidence="6">
    <location>
        <begin position="184"/>
        <end position="210"/>
    </location>
</feature>
<dbReference type="Pfam" id="PF16471">
    <property type="entry name" value="JIP_LZII"/>
    <property type="match status" value="1"/>
</dbReference>
<reference evidence="9" key="1">
    <citation type="journal article" date="2014" name="Nat. Commun.">
        <title>The rainbow trout genome provides novel insights into evolution after whole-genome duplication in vertebrates.</title>
        <authorList>
            <person name="Berthelot C."/>
            <person name="Brunet F."/>
            <person name="Chalopin D."/>
            <person name="Juanchich A."/>
            <person name="Bernard M."/>
            <person name="Noel B."/>
            <person name="Bento P."/>
            <person name="Da Silva C."/>
            <person name="Labadie K."/>
            <person name="Alberti A."/>
            <person name="Aury J.M."/>
            <person name="Louis A."/>
            <person name="Dehais P."/>
            <person name="Bardou P."/>
            <person name="Montfort J."/>
            <person name="Klopp C."/>
            <person name="Cabau C."/>
            <person name="Gaspin C."/>
            <person name="Thorgaard G.H."/>
            <person name="Boussaha M."/>
            <person name="Quillet E."/>
            <person name="Guyomard R."/>
            <person name="Galiana D."/>
            <person name="Bobe J."/>
            <person name="Volff J.N."/>
            <person name="Genet C."/>
            <person name="Wincker P."/>
            <person name="Jaillon O."/>
            <person name="Roest Crollius H."/>
            <person name="Guiguen Y."/>
        </authorList>
    </citation>
    <scope>NUCLEOTIDE SEQUENCE [LARGE SCALE GENOMIC DNA]</scope>
</reference>
<dbReference type="GO" id="GO:0005737">
    <property type="term" value="C:cytoplasm"/>
    <property type="evidence" value="ECO:0007669"/>
    <property type="project" value="UniProtKB-SubCell"/>
</dbReference>
<dbReference type="InterPro" id="IPR032486">
    <property type="entry name" value="JIP_LZII"/>
</dbReference>
<evidence type="ECO:0008006" key="11">
    <source>
        <dbReference type="Google" id="ProtNLM"/>
    </source>
</evidence>
<keyword evidence="4 5" id="KW-0175">Coiled coil</keyword>
<gene>
    <name evidence="9" type="ORF">GSONMT00027567001</name>
</gene>
<dbReference type="Pfam" id="PF23748">
    <property type="entry name" value="Beta-prop_LRRK2"/>
    <property type="match status" value="1"/>
</dbReference>
<dbReference type="PaxDb" id="8022-A0A060Y3H6"/>
<dbReference type="InterPro" id="IPR011047">
    <property type="entry name" value="Quinoprotein_ADH-like_sf"/>
</dbReference>
<evidence type="ECO:0000256" key="5">
    <source>
        <dbReference type="SAM" id="Coils"/>
    </source>
</evidence>
<reference evidence="9" key="2">
    <citation type="submission" date="2014-03" db="EMBL/GenBank/DDBJ databases">
        <authorList>
            <person name="Genoscope - CEA"/>
        </authorList>
    </citation>
    <scope>NUCLEOTIDE SEQUENCE</scope>
</reference>
<organism evidence="9 10">
    <name type="scientific">Oncorhynchus mykiss</name>
    <name type="common">Rainbow trout</name>
    <name type="synonym">Salmo gairdneri</name>
    <dbReference type="NCBI Taxonomy" id="8022"/>
    <lineage>
        <taxon>Eukaryota</taxon>
        <taxon>Metazoa</taxon>
        <taxon>Chordata</taxon>
        <taxon>Craniata</taxon>
        <taxon>Vertebrata</taxon>
        <taxon>Euteleostomi</taxon>
        <taxon>Actinopterygii</taxon>
        <taxon>Neopterygii</taxon>
        <taxon>Teleostei</taxon>
        <taxon>Protacanthopterygii</taxon>
        <taxon>Salmoniformes</taxon>
        <taxon>Salmonidae</taxon>
        <taxon>Salmoninae</taxon>
        <taxon>Oncorhynchus</taxon>
    </lineage>
</organism>
<evidence type="ECO:0000313" key="10">
    <source>
        <dbReference type="Proteomes" id="UP000193380"/>
    </source>
</evidence>
<dbReference type="Pfam" id="PF19056">
    <property type="entry name" value="WD40_2"/>
    <property type="match status" value="1"/>
</dbReference>
<dbReference type="PANTHER" id="PTHR13886:SF7">
    <property type="entry name" value="C-JUN-AMINO-TERMINAL KINASE-INTERACTING PROTEIN 4-LIKE ISOFORM X1"/>
    <property type="match status" value="1"/>
</dbReference>
<dbReference type="GO" id="GO:0008432">
    <property type="term" value="F:JUN kinase binding"/>
    <property type="evidence" value="ECO:0007669"/>
    <property type="project" value="TreeGrafter"/>
</dbReference>
<comment type="subcellular location">
    <subcellularLocation>
        <location evidence="1">Cytoplasm</location>
    </subcellularLocation>
</comment>
<dbReference type="InterPro" id="IPR056602">
    <property type="entry name" value="Beta-prop_LRRK2"/>
</dbReference>
<dbReference type="InterPro" id="IPR034743">
    <property type="entry name" value="RH1"/>
</dbReference>
<dbReference type="EMBL" id="FR907095">
    <property type="protein sequence ID" value="CDQ86077.1"/>
    <property type="molecule type" value="Genomic_DNA"/>
</dbReference>
<dbReference type="InterPro" id="IPR039911">
    <property type="entry name" value="JIP3/JIP4"/>
</dbReference>
<evidence type="ECO:0000256" key="2">
    <source>
        <dbReference type="ARBA" id="ARBA00009866"/>
    </source>
</evidence>
<comment type="similarity">
    <text evidence="2">Belongs to the JIP scaffold family.</text>
</comment>
<dbReference type="GO" id="GO:0030159">
    <property type="term" value="F:signaling receptor complex adaptor activity"/>
    <property type="evidence" value="ECO:0007669"/>
    <property type="project" value="TreeGrafter"/>
</dbReference>
<feature type="domain" description="RH1" evidence="7">
    <location>
        <begin position="4"/>
        <end position="92"/>
    </location>
</feature>
<dbReference type="PROSITE" id="PS51776">
    <property type="entry name" value="RH1"/>
    <property type="match status" value="1"/>
</dbReference>
<dbReference type="Pfam" id="PF09744">
    <property type="entry name" value="RH1"/>
    <property type="match status" value="1"/>
</dbReference>
<proteinExistence type="inferred from homology"/>
<accession>A0A060Y3H6</accession>
<dbReference type="PANTHER" id="PTHR13886">
    <property type="entry name" value="JNK/SAPK-ASSOCIATED PROTEIN"/>
    <property type="match status" value="1"/>
</dbReference>
<evidence type="ECO:0000256" key="1">
    <source>
        <dbReference type="ARBA" id="ARBA00004496"/>
    </source>
</evidence>
<keyword evidence="3" id="KW-0963">Cytoplasm</keyword>
<dbReference type="AlphaFoldDB" id="A0A060Y3H6"/>
<protein>
    <recommendedName>
        <fullName evidence="11">RH1 domain-containing protein</fullName>
    </recommendedName>
</protein>
<feature type="compositionally biased region" description="Basic and acidic residues" evidence="6">
    <location>
        <begin position="273"/>
        <end position="314"/>
    </location>
</feature>
<evidence type="ECO:0000256" key="3">
    <source>
        <dbReference type="ARBA" id="ARBA00022490"/>
    </source>
</evidence>
<evidence type="ECO:0000313" key="9">
    <source>
        <dbReference type="EMBL" id="CDQ86077.1"/>
    </source>
</evidence>
<feature type="region of interest" description="Disordered" evidence="6">
    <location>
        <begin position="111"/>
        <end position="131"/>
    </location>
</feature>
<evidence type="ECO:0000259" key="8">
    <source>
        <dbReference type="PROSITE" id="PS51777"/>
    </source>
</evidence>
<dbReference type="SUPFAM" id="SSF50998">
    <property type="entry name" value="Quinoprotein alcohol dehydrogenase-like"/>
    <property type="match status" value="1"/>
</dbReference>
<feature type="region of interest" description="Disordered" evidence="6">
    <location>
        <begin position="272"/>
        <end position="322"/>
    </location>
</feature>
<dbReference type="PROSITE" id="PS51777">
    <property type="entry name" value="RH2"/>
    <property type="match status" value="1"/>
</dbReference>
<dbReference type="STRING" id="8022.A0A060Y3H6"/>
<evidence type="ECO:0000256" key="6">
    <source>
        <dbReference type="SAM" id="MobiDB-lite"/>
    </source>
</evidence>
<evidence type="ECO:0000259" key="7">
    <source>
        <dbReference type="PROSITE" id="PS51776"/>
    </source>
</evidence>
<dbReference type="Proteomes" id="UP000193380">
    <property type="component" value="Unassembled WGS sequence"/>
</dbReference>
<dbReference type="GO" id="GO:0019894">
    <property type="term" value="F:kinesin binding"/>
    <property type="evidence" value="ECO:0007669"/>
    <property type="project" value="TreeGrafter"/>
</dbReference>
<dbReference type="Gene3D" id="1.20.5.1000">
    <property type="entry name" value="arf6 gtpase in complex with a specific effector, jip4"/>
    <property type="match status" value="1"/>
</dbReference>
<dbReference type="InterPro" id="IPR034744">
    <property type="entry name" value="RH2"/>
</dbReference>